<evidence type="ECO:0000256" key="3">
    <source>
        <dbReference type="ARBA" id="ARBA00023082"/>
    </source>
</evidence>
<sequence length="190" mass="22510">MECLDKIDVFSTFDKVYQKYREPFIKLAISYVGDRSIAEDFVTDSFVAYWENRGKLPADTNIPAYILVSLKNKCLTHLTHLRKRQEVIDNIKNQYQWELDFKITSLEACNPQEIFSKEVHRLVNDAIRSLPEKTREIFLLSRMESLTNREISERLDISIKTVEFHVSKALKVLRIALKDYLLVFFYFFVK</sequence>
<dbReference type="Gene3D" id="1.10.10.10">
    <property type="entry name" value="Winged helix-like DNA-binding domain superfamily/Winged helix DNA-binding domain"/>
    <property type="match status" value="1"/>
</dbReference>
<dbReference type="InterPro" id="IPR014284">
    <property type="entry name" value="RNA_pol_sigma-70_dom"/>
</dbReference>
<keyword evidence="4" id="KW-0804">Transcription</keyword>
<dbReference type="InterPro" id="IPR039425">
    <property type="entry name" value="RNA_pol_sigma-70-like"/>
</dbReference>
<dbReference type="Pfam" id="PF08281">
    <property type="entry name" value="Sigma70_r4_2"/>
    <property type="match status" value="1"/>
</dbReference>
<evidence type="ECO:0000256" key="1">
    <source>
        <dbReference type="ARBA" id="ARBA00010641"/>
    </source>
</evidence>
<dbReference type="GO" id="GO:0006352">
    <property type="term" value="P:DNA-templated transcription initiation"/>
    <property type="evidence" value="ECO:0007669"/>
    <property type="project" value="InterPro"/>
</dbReference>
<dbReference type="NCBIfam" id="TIGR02985">
    <property type="entry name" value="Sig70_bacteroi1"/>
    <property type="match status" value="1"/>
</dbReference>
<proteinExistence type="inferred from homology"/>
<dbReference type="Gene3D" id="1.10.1740.10">
    <property type="match status" value="1"/>
</dbReference>
<evidence type="ECO:0000256" key="2">
    <source>
        <dbReference type="ARBA" id="ARBA00023015"/>
    </source>
</evidence>
<dbReference type="SUPFAM" id="SSF88946">
    <property type="entry name" value="Sigma2 domain of RNA polymerase sigma factors"/>
    <property type="match status" value="1"/>
</dbReference>
<dbReference type="PANTHER" id="PTHR43133">
    <property type="entry name" value="RNA POLYMERASE ECF-TYPE SIGMA FACTO"/>
    <property type="match status" value="1"/>
</dbReference>
<keyword evidence="3" id="KW-0731">Sigma factor</keyword>
<keyword evidence="2" id="KW-0805">Transcription regulation</keyword>
<dbReference type="GO" id="GO:0003677">
    <property type="term" value="F:DNA binding"/>
    <property type="evidence" value="ECO:0007669"/>
    <property type="project" value="InterPro"/>
</dbReference>
<dbReference type="CDD" id="cd06171">
    <property type="entry name" value="Sigma70_r4"/>
    <property type="match status" value="1"/>
</dbReference>
<gene>
    <name evidence="6" type="ORF">Cop2CBH44_02850</name>
</gene>
<evidence type="ECO:0000259" key="5">
    <source>
        <dbReference type="SMART" id="SM00421"/>
    </source>
</evidence>
<keyword evidence="6" id="KW-0240">DNA-directed RNA polymerase</keyword>
<accession>A0A7G1HT56</accession>
<feature type="domain" description="HTH luxR-type" evidence="5">
    <location>
        <begin position="127"/>
        <end position="185"/>
    </location>
</feature>
<dbReference type="InterPro" id="IPR013325">
    <property type="entry name" value="RNA_pol_sigma_r2"/>
</dbReference>
<dbReference type="InterPro" id="IPR036388">
    <property type="entry name" value="WH-like_DNA-bd_sf"/>
</dbReference>
<dbReference type="InterPro" id="IPR007627">
    <property type="entry name" value="RNA_pol_sigma70_r2"/>
</dbReference>
<name>A0A7G1HT56_9BACT</name>
<evidence type="ECO:0000256" key="4">
    <source>
        <dbReference type="ARBA" id="ARBA00023163"/>
    </source>
</evidence>
<organism evidence="6 7">
    <name type="scientific">Coprobacter secundus subsp. similis</name>
    <dbReference type="NCBI Taxonomy" id="2751153"/>
    <lineage>
        <taxon>Bacteria</taxon>
        <taxon>Pseudomonadati</taxon>
        <taxon>Bacteroidota</taxon>
        <taxon>Bacteroidia</taxon>
        <taxon>Bacteroidales</taxon>
        <taxon>Barnesiellaceae</taxon>
        <taxon>Coprobacter</taxon>
    </lineage>
</organism>
<dbReference type="InterPro" id="IPR014327">
    <property type="entry name" value="RNA_pol_sigma70_bacteroid"/>
</dbReference>
<dbReference type="Proteomes" id="UP000594042">
    <property type="component" value="Chromosome"/>
</dbReference>
<reference evidence="7" key="1">
    <citation type="submission" date="2020-07" db="EMBL/GenBank/DDBJ databases">
        <title>Complete genome sequencing of Coprobacter sp. strain 2CBH44.</title>
        <authorList>
            <person name="Sakamoto M."/>
            <person name="Murakami T."/>
            <person name="Mori H."/>
        </authorList>
    </citation>
    <scope>NUCLEOTIDE SEQUENCE [LARGE SCALE GENOMIC DNA]</scope>
    <source>
        <strain evidence="7">2CBH44</strain>
    </source>
</reference>
<dbReference type="KEGG" id="copr:Cop2CBH44_02850"/>
<dbReference type="Pfam" id="PF04542">
    <property type="entry name" value="Sigma70_r2"/>
    <property type="match status" value="1"/>
</dbReference>
<dbReference type="EMBL" id="AP023322">
    <property type="protein sequence ID" value="BCI61932.1"/>
    <property type="molecule type" value="Genomic_DNA"/>
</dbReference>
<evidence type="ECO:0000313" key="6">
    <source>
        <dbReference type="EMBL" id="BCI61932.1"/>
    </source>
</evidence>
<comment type="similarity">
    <text evidence="1">Belongs to the sigma-70 factor family. ECF subfamily.</text>
</comment>
<dbReference type="GO" id="GO:0000428">
    <property type="term" value="C:DNA-directed RNA polymerase complex"/>
    <property type="evidence" value="ECO:0007669"/>
    <property type="project" value="UniProtKB-KW"/>
</dbReference>
<evidence type="ECO:0000313" key="7">
    <source>
        <dbReference type="Proteomes" id="UP000594042"/>
    </source>
</evidence>
<dbReference type="InterPro" id="IPR013249">
    <property type="entry name" value="RNA_pol_sigma70_r4_t2"/>
</dbReference>
<dbReference type="PANTHER" id="PTHR43133:SF46">
    <property type="entry name" value="RNA POLYMERASE SIGMA-70 FACTOR ECF SUBFAMILY"/>
    <property type="match status" value="1"/>
</dbReference>
<dbReference type="SMART" id="SM00421">
    <property type="entry name" value="HTH_LUXR"/>
    <property type="match status" value="1"/>
</dbReference>
<dbReference type="InterPro" id="IPR013324">
    <property type="entry name" value="RNA_pol_sigma_r3/r4-like"/>
</dbReference>
<dbReference type="GO" id="GO:0016987">
    <property type="term" value="F:sigma factor activity"/>
    <property type="evidence" value="ECO:0007669"/>
    <property type="project" value="UniProtKB-KW"/>
</dbReference>
<keyword evidence="7" id="KW-1185">Reference proteome</keyword>
<protein>
    <submittedName>
        <fullName evidence="6">DNA-directed RNA polymerase sigma-70 factor</fullName>
    </submittedName>
</protein>
<dbReference type="SUPFAM" id="SSF88659">
    <property type="entry name" value="Sigma3 and sigma4 domains of RNA polymerase sigma factors"/>
    <property type="match status" value="1"/>
</dbReference>
<dbReference type="AlphaFoldDB" id="A0A7G1HT56"/>
<dbReference type="NCBIfam" id="TIGR02937">
    <property type="entry name" value="sigma70-ECF"/>
    <property type="match status" value="1"/>
</dbReference>
<dbReference type="InterPro" id="IPR000792">
    <property type="entry name" value="Tscrpt_reg_LuxR_C"/>
</dbReference>